<dbReference type="Gene3D" id="3.30.70.2160">
    <property type="match status" value="1"/>
</dbReference>
<proteinExistence type="predicted"/>
<feature type="domain" description="RNA ligase Pab1020 C-terminal" evidence="2">
    <location>
        <begin position="257"/>
        <end position="380"/>
    </location>
</feature>
<dbReference type="EMBL" id="CP025066">
    <property type="protein sequence ID" value="AUX09129.1"/>
    <property type="molecule type" value="Genomic_DNA"/>
</dbReference>
<dbReference type="KEGG" id="hdf:AArcSl_1500"/>
<organism evidence="3 4">
    <name type="scientific">Halalkaliarchaeum desulfuricum</name>
    <dbReference type="NCBI Taxonomy" id="2055893"/>
    <lineage>
        <taxon>Archaea</taxon>
        <taxon>Methanobacteriati</taxon>
        <taxon>Methanobacteriota</taxon>
        <taxon>Stenosarchaea group</taxon>
        <taxon>Halobacteria</taxon>
        <taxon>Halobacteriales</taxon>
        <taxon>Haloferacaceae</taxon>
        <taxon>Halalkaliarchaeum</taxon>
    </lineage>
</organism>
<dbReference type="NCBIfam" id="TIGR01209">
    <property type="entry name" value="RNA ligase"/>
    <property type="match status" value="1"/>
</dbReference>
<dbReference type="CDD" id="cd07894">
    <property type="entry name" value="Adenylation_RNA_ligase"/>
    <property type="match status" value="1"/>
</dbReference>
<name>A0A343TJ57_9EURY</name>
<evidence type="ECO:0000259" key="1">
    <source>
        <dbReference type="Pfam" id="PF09414"/>
    </source>
</evidence>
<sequence>MDADNLASNMNEQAFYERLDSTAVDPPDLFEHFEEHSAGDRTYYLLPDARHEVERGTVVLPDADAVVRGYPSVPRVFVLDPGIPSFFGADARVSVEEKLNGFNVRIAAVGGVLAFTRSGYVCPYTTDRARALLDPAEFFEAYPGAMLCAELIGPETPYTAHDYDDVDSHAVRVFGIRDRETGEPFPVDERRELCERYGFPQPTEFGRGTVDEAVSTAKEAIAELDAAGREGIVVKSEDGREIVKYTTASQTQADLAYAFELPFDYGRDFVFSRVIREGFRAVEFDEDGDRLRERAHDLGESILLPMVETIHTVAAGDRVGERQTVRGDPRAIDELLSHLEGQGLTIEIESDQRDGDQRVVEFLKVSQSTSDRIDYYLDGGTYDE</sequence>
<accession>A0A343TJ57</accession>
<evidence type="ECO:0000313" key="4">
    <source>
        <dbReference type="Proteomes" id="UP000263012"/>
    </source>
</evidence>
<dbReference type="SUPFAM" id="SSF56091">
    <property type="entry name" value="DNA ligase/mRNA capping enzyme, catalytic domain"/>
    <property type="match status" value="1"/>
</dbReference>
<reference evidence="4" key="1">
    <citation type="submission" date="2017-11" db="EMBL/GenBank/DDBJ databases">
        <title>Phenotypic and genomic properties of facultatively anaerobic sulfur-reducing natronoarchaea from hypersaline soda lakes.</title>
        <authorList>
            <person name="Sorokin D.Y."/>
            <person name="Kublanov I.V."/>
            <person name="Roman P."/>
            <person name="Sinninghe Damste J.S."/>
            <person name="Golyshin P.N."/>
            <person name="Rojo D."/>
            <person name="Ciordia S."/>
            <person name="Mena M.D.C."/>
            <person name="Ferrer M."/>
            <person name="Messina E."/>
            <person name="Smedile F."/>
            <person name="La Spada G."/>
            <person name="La Cono V."/>
            <person name="Yakimov M.M."/>
        </authorList>
    </citation>
    <scope>NUCLEOTIDE SEQUENCE [LARGE SCALE GENOMIC DNA]</scope>
    <source>
        <strain evidence="4">AArc-Sl</strain>
    </source>
</reference>
<gene>
    <name evidence="3" type="ORF">AArcSl_1500</name>
</gene>
<dbReference type="Gene3D" id="3.30.1490.70">
    <property type="match status" value="1"/>
</dbReference>
<dbReference type="Pfam" id="PF18330">
    <property type="entry name" value="Lig_C"/>
    <property type="match status" value="1"/>
</dbReference>
<dbReference type="InterPro" id="IPR001072">
    <property type="entry name" value="RNA_ligase_Pab1020"/>
</dbReference>
<dbReference type="Gene3D" id="3.30.470.30">
    <property type="entry name" value="DNA ligase/mRNA capping enzyme"/>
    <property type="match status" value="1"/>
</dbReference>
<dbReference type="PRINTS" id="PR01048">
    <property type="entry name" value="Y414FAMILY"/>
</dbReference>
<dbReference type="Proteomes" id="UP000263012">
    <property type="component" value="Chromosome"/>
</dbReference>
<evidence type="ECO:0000259" key="2">
    <source>
        <dbReference type="Pfam" id="PF18330"/>
    </source>
</evidence>
<dbReference type="EC" id="6.5.1.1" evidence="3"/>
<dbReference type="AlphaFoldDB" id="A0A343TJ57"/>
<keyword evidence="3" id="KW-0436">Ligase</keyword>
<evidence type="ECO:0000313" key="3">
    <source>
        <dbReference type="EMBL" id="AUX09129.1"/>
    </source>
</evidence>
<feature type="domain" description="RNA ligase" evidence="1">
    <location>
        <begin position="93"/>
        <end position="246"/>
    </location>
</feature>
<dbReference type="GO" id="GO:0003910">
    <property type="term" value="F:DNA ligase (ATP) activity"/>
    <property type="evidence" value="ECO:0007669"/>
    <property type="project" value="UniProtKB-EC"/>
</dbReference>
<dbReference type="Pfam" id="PF09414">
    <property type="entry name" value="RNA_ligase"/>
    <property type="match status" value="1"/>
</dbReference>
<keyword evidence="4" id="KW-1185">Reference proteome</keyword>
<dbReference type="InterPro" id="IPR021122">
    <property type="entry name" value="RNA_ligase_dom_REL/Rnl2"/>
</dbReference>
<protein>
    <submittedName>
        <fullName evidence="3">ATP-dependent DNA ligase</fullName>
        <ecNumber evidence="3">6.5.1.1</ecNumber>
    </submittedName>
</protein>
<dbReference type="InterPro" id="IPR041596">
    <property type="entry name" value="Lig_Pab1020_C"/>
</dbReference>